<organism evidence="2 3">
    <name type="scientific">Roseiconus nitratireducens</name>
    <dbReference type="NCBI Taxonomy" id="2605748"/>
    <lineage>
        <taxon>Bacteria</taxon>
        <taxon>Pseudomonadati</taxon>
        <taxon>Planctomycetota</taxon>
        <taxon>Planctomycetia</taxon>
        <taxon>Pirellulales</taxon>
        <taxon>Pirellulaceae</taxon>
        <taxon>Roseiconus</taxon>
    </lineage>
</organism>
<dbReference type="EMBL" id="VWOX01000009">
    <property type="protein sequence ID" value="KAA5541885.1"/>
    <property type="molecule type" value="Genomic_DNA"/>
</dbReference>
<comment type="caution">
    <text evidence="2">The sequence shown here is derived from an EMBL/GenBank/DDBJ whole genome shotgun (WGS) entry which is preliminary data.</text>
</comment>
<reference evidence="2 3" key="1">
    <citation type="submission" date="2019-08" db="EMBL/GenBank/DDBJ databases">
        <authorList>
            <person name="Dhanesh K."/>
            <person name="Kumar G."/>
            <person name="Sasikala C."/>
            <person name="Venkata Ramana C."/>
        </authorList>
    </citation>
    <scope>NUCLEOTIDE SEQUENCE [LARGE SCALE GENOMIC DNA]</scope>
    <source>
        <strain evidence="2 3">JC645</strain>
    </source>
</reference>
<gene>
    <name evidence="2" type="ORF">FYK55_16950</name>
</gene>
<feature type="region of interest" description="Disordered" evidence="1">
    <location>
        <begin position="138"/>
        <end position="157"/>
    </location>
</feature>
<feature type="compositionally biased region" description="Polar residues" evidence="1">
    <location>
        <begin position="138"/>
        <end position="151"/>
    </location>
</feature>
<protein>
    <submittedName>
        <fullName evidence="2">ASCH domain-containing protein</fullName>
    </submittedName>
</protein>
<dbReference type="AlphaFoldDB" id="A0A5M6D9L2"/>
<evidence type="ECO:0000313" key="3">
    <source>
        <dbReference type="Proteomes" id="UP000324479"/>
    </source>
</evidence>
<evidence type="ECO:0000313" key="2">
    <source>
        <dbReference type="EMBL" id="KAA5541885.1"/>
    </source>
</evidence>
<sequence>MLFLSIHPEHVQAIVEGRKSVELRKRKPSIAPGCMAVIYATTPKCEVVAVATVVALQVGEPNEIWRNSGKLAAVSKQDFREYYEGAEKAVGIHLSNIAVLRKPISLKELRRRWCGFQPPQQYRYLDTSQQNFIATRETTQSGCPTPPNSLATGLRPS</sequence>
<accession>A0A5M6D9L2</accession>
<dbReference type="SUPFAM" id="SSF88697">
    <property type="entry name" value="PUA domain-like"/>
    <property type="match status" value="1"/>
</dbReference>
<dbReference type="Gene3D" id="2.30.130.30">
    <property type="entry name" value="Hypothetical protein"/>
    <property type="match status" value="1"/>
</dbReference>
<keyword evidence="3" id="KW-1185">Reference proteome</keyword>
<dbReference type="Proteomes" id="UP000324479">
    <property type="component" value="Unassembled WGS sequence"/>
</dbReference>
<evidence type="ECO:0000256" key="1">
    <source>
        <dbReference type="SAM" id="MobiDB-lite"/>
    </source>
</evidence>
<dbReference type="InterPro" id="IPR015947">
    <property type="entry name" value="PUA-like_sf"/>
</dbReference>
<proteinExistence type="predicted"/>
<name>A0A5M6D9L2_9BACT</name>